<dbReference type="AlphaFoldDB" id="A0A0F9XD45"/>
<name>A0A0F9XD45_9ZZZZ</name>
<keyword evidence="1" id="KW-1133">Transmembrane helix</keyword>
<evidence type="ECO:0000313" key="2">
    <source>
        <dbReference type="EMBL" id="KKN96921.1"/>
    </source>
</evidence>
<keyword evidence="1" id="KW-0812">Transmembrane</keyword>
<keyword evidence="1" id="KW-0472">Membrane</keyword>
<protein>
    <submittedName>
        <fullName evidence="2">Uncharacterized protein</fullName>
    </submittedName>
</protein>
<dbReference type="EMBL" id="LAZR01000061">
    <property type="protein sequence ID" value="KKN96921.1"/>
    <property type="molecule type" value="Genomic_DNA"/>
</dbReference>
<proteinExistence type="predicted"/>
<comment type="caution">
    <text evidence="2">The sequence shown here is derived from an EMBL/GenBank/DDBJ whole genome shotgun (WGS) entry which is preliminary data.</text>
</comment>
<feature type="transmembrane region" description="Helical" evidence="1">
    <location>
        <begin position="49"/>
        <end position="72"/>
    </location>
</feature>
<organism evidence="2">
    <name type="scientific">marine sediment metagenome</name>
    <dbReference type="NCBI Taxonomy" id="412755"/>
    <lineage>
        <taxon>unclassified sequences</taxon>
        <taxon>metagenomes</taxon>
        <taxon>ecological metagenomes</taxon>
    </lineage>
</organism>
<reference evidence="2" key="1">
    <citation type="journal article" date="2015" name="Nature">
        <title>Complex archaea that bridge the gap between prokaryotes and eukaryotes.</title>
        <authorList>
            <person name="Spang A."/>
            <person name="Saw J.H."/>
            <person name="Jorgensen S.L."/>
            <person name="Zaremba-Niedzwiedzka K."/>
            <person name="Martijn J."/>
            <person name="Lind A.E."/>
            <person name="van Eijk R."/>
            <person name="Schleper C."/>
            <person name="Guy L."/>
            <person name="Ettema T.J."/>
        </authorList>
    </citation>
    <scope>NUCLEOTIDE SEQUENCE</scope>
</reference>
<evidence type="ECO:0000256" key="1">
    <source>
        <dbReference type="SAM" id="Phobius"/>
    </source>
</evidence>
<accession>A0A0F9XD45</accession>
<gene>
    <name evidence="2" type="ORF">LCGC14_0161710</name>
</gene>
<sequence>MRKSQLSALVSAALAMVVLLFVLVLLLLKGLWAWIVPDLFPGAVEQGLIARHITWFAAAKVAIVLALLGALLKGNGREHKRRVSRL</sequence>